<evidence type="ECO:0000256" key="3">
    <source>
        <dbReference type="ARBA" id="ARBA00022517"/>
    </source>
</evidence>
<dbReference type="GO" id="GO:0019843">
    <property type="term" value="F:rRNA binding"/>
    <property type="evidence" value="ECO:0007669"/>
    <property type="project" value="InterPro"/>
</dbReference>
<comment type="caution">
    <text evidence="13">The sequence shown here is derived from an EMBL/GenBank/DDBJ whole genome shotgun (WGS) entry which is preliminary data.</text>
</comment>
<reference evidence="13" key="1">
    <citation type="submission" date="2022-11" db="EMBL/GenBank/DDBJ databases">
        <authorList>
            <person name="Morgan W.R."/>
            <person name="Tartar A."/>
        </authorList>
    </citation>
    <scope>NUCLEOTIDE SEQUENCE</scope>
    <source>
        <strain evidence="13">ARSEF 373</strain>
    </source>
</reference>
<comment type="similarity">
    <text evidence="2">Belongs to the universal ribosomal protein uS4 family.</text>
</comment>
<keyword evidence="6" id="KW-0687">Ribonucleoprotein</keyword>
<dbReference type="InterPro" id="IPR001912">
    <property type="entry name" value="Ribosomal_uS4_N"/>
</dbReference>
<dbReference type="AlphaFoldDB" id="A0AAV2ZB59"/>
<dbReference type="GO" id="GO:0030515">
    <property type="term" value="F:snoRNA binding"/>
    <property type="evidence" value="ECO:0007669"/>
    <property type="project" value="TreeGrafter"/>
</dbReference>
<feature type="domain" description="Small ribosomal subunit protein uS4 N-terminal" evidence="12">
    <location>
        <begin position="3"/>
        <end position="106"/>
    </location>
</feature>
<dbReference type="Proteomes" id="UP001146120">
    <property type="component" value="Unassembled WGS sequence"/>
</dbReference>
<reference evidence="13" key="2">
    <citation type="journal article" date="2023" name="Microbiol Resour">
        <title>Decontamination and Annotation of the Draft Genome Sequence of the Oomycete Lagenidium giganteum ARSEF 373.</title>
        <authorList>
            <person name="Morgan W.R."/>
            <person name="Tartar A."/>
        </authorList>
    </citation>
    <scope>NUCLEOTIDE SEQUENCE</scope>
    <source>
        <strain evidence="13">ARSEF 373</strain>
    </source>
</reference>
<feature type="domain" description="RNA-binding S4" evidence="11">
    <location>
        <begin position="107"/>
        <end position="173"/>
    </location>
</feature>
<proteinExistence type="inferred from homology"/>
<dbReference type="GO" id="GO:0006364">
    <property type="term" value="P:rRNA processing"/>
    <property type="evidence" value="ECO:0007669"/>
    <property type="project" value="TreeGrafter"/>
</dbReference>
<dbReference type="SMART" id="SM00363">
    <property type="entry name" value="S4"/>
    <property type="match status" value="1"/>
</dbReference>
<keyword evidence="4 9" id="KW-0694">RNA-binding</keyword>
<dbReference type="InterPro" id="IPR002942">
    <property type="entry name" value="S4_RNA-bd"/>
</dbReference>
<dbReference type="GO" id="GO:0042274">
    <property type="term" value="P:ribosomal small subunit biogenesis"/>
    <property type="evidence" value="ECO:0007669"/>
    <property type="project" value="TreeGrafter"/>
</dbReference>
<dbReference type="CDD" id="cd00165">
    <property type="entry name" value="S4"/>
    <property type="match status" value="1"/>
</dbReference>
<evidence type="ECO:0000256" key="8">
    <source>
        <dbReference type="ARBA" id="ARBA00072223"/>
    </source>
</evidence>
<dbReference type="PROSITE" id="PS50889">
    <property type="entry name" value="S4"/>
    <property type="match status" value="1"/>
</dbReference>
<evidence type="ECO:0000259" key="11">
    <source>
        <dbReference type="SMART" id="SM00363"/>
    </source>
</evidence>
<dbReference type="NCBIfam" id="NF038127">
    <property type="entry name" value="FDP_fam"/>
    <property type="match status" value="1"/>
</dbReference>
<feature type="compositionally biased region" description="Basic and acidic residues" evidence="10">
    <location>
        <begin position="296"/>
        <end position="305"/>
    </location>
</feature>
<name>A0AAV2ZB59_9STRA</name>
<keyword evidence="3" id="KW-0690">Ribosome biogenesis</keyword>
<evidence type="ECO:0000256" key="4">
    <source>
        <dbReference type="ARBA" id="ARBA00022884"/>
    </source>
</evidence>
<evidence type="ECO:0000256" key="5">
    <source>
        <dbReference type="ARBA" id="ARBA00023242"/>
    </source>
</evidence>
<dbReference type="Gene3D" id="3.10.290.10">
    <property type="entry name" value="RNA-binding S4 domain"/>
    <property type="match status" value="1"/>
</dbReference>
<evidence type="ECO:0000313" key="13">
    <source>
        <dbReference type="EMBL" id="DBA03130.1"/>
    </source>
</evidence>
<dbReference type="EMBL" id="DAKRPA010000023">
    <property type="protein sequence ID" value="DBA03130.1"/>
    <property type="molecule type" value="Genomic_DNA"/>
</dbReference>
<organism evidence="13 14">
    <name type="scientific">Lagenidium giganteum</name>
    <dbReference type="NCBI Taxonomy" id="4803"/>
    <lineage>
        <taxon>Eukaryota</taxon>
        <taxon>Sar</taxon>
        <taxon>Stramenopiles</taxon>
        <taxon>Oomycota</taxon>
        <taxon>Peronosporomycetes</taxon>
        <taxon>Pythiales</taxon>
        <taxon>Pythiaceae</taxon>
    </lineage>
</organism>
<dbReference type="PANTHER" id="PTHR11831">
    <property type="entry name" value="30S 40S RIBOSOMAL PROTEIN"/>
    <property type="match status" value="1"/>
</dbReference>
<dbReference type="PANTHER" id="PTHR11831:SF1">
    <property type="entry name" value="U3 SMALL NUCLEOLAR RIBONUCLEOPROTEIN PROTEIN IMP3"/>
    <property type="match status" value="1"/>
</dbReference>
<evidence type="ECO:0000256" key="10">
    <source>
        <dbReference type="SAM" id="MobiDB-lite"/>
    </source>
</evidence>
<protein>
    <recommendedName>
        <fullName evidence="7">U3 small nucleolar ribonucleoprotein protein IMP3</fullName>
    </recommendedName>
    <alternativeName>
        <fullName evidence="8">U3 small nucleolar ribonucleoprotein protein imp3</fullName>
    </alternativeName>
</protein>
<evidence type="ECO:0000256" key="1">
    <source>
        <dbReference type="ARBA" id="ARBA00004604"/>
    </source>
</evidence>
<dbReference type="SMART" id="SM01390">
    <property type="entry name" value="Ribosomal_S4"/>
    <property type="match status" value="1"/>
</dbReference>
<dbReference type="Pfam" id="PF00163">
    <property type="entry name" value="Ribosomal_S4"/>
    <property type="match status" value="1"/>
</dbReference>
<evidence type="ECO:0000256" key="9">
    <source>
        <dbReference type="PROSITE-ProRule" id="PRU00182"/>
    </source>
</evidence>
<sequence>MRQLKFHEQKLLKKVDLLEWRKENNLHEIKVIRRYRIPNREEYHKYNRLVGHIHKVAARLKKRPANDPFRIKTTEALLEKLYNMGLIQTKKSLIKADEVTVSSFCRRRLPVVMVRVKMAETIKEATTFVEQGHIRVGPNVVTDPAFLVTRNMEDFVTWVDSSKIKRTIMNDLLGLDHTQMARAMATMAASLALSMAILTSSTRTAAQSVPTVEIARGSIFRKATYVTVDQYRLELPVAMDVEFDILSAETTDNKTFVDVNGDCDSAFIDSQMRLFKSSNNGKSWDHIASNDDEADDNRADYGRGRGDGSIGSLDSYMRQLLAPGTYMLAVGRYPLSINAATAGKATDSLRDYSPYTCQVRMAPYGNDQLTIRSTSTTNQKVLKTTANSYVGNSCSPSPAAITSSRQCVYKLPGNFQNLILASCPYDKTVS</sequence>
<dbReference type="GO" id="GO:0034457">
    <property type="term" value="C:Mpp10 complex"/>
    <property type="evidence" value="ECO:0007669"/>
    <property type="project" value="TreeGrafter"/>
</dbReference>
<keyword evidence="5" id="KW-0539">Nucleus</keyword>
<keyword evidence="14" id="KW-1185">Reference proteome</keyword>
<dbReference type="GO" id="GO:0032040">
    <property type="term" value="C:small-subunit processome"/>
    <property type="evidence" value="ECO:0007669"/>
    <property type="project" value="TreeGrafter"/>
</dbReference>
<evidence type="ECO:0000256" key="2">
    <source>
        <dbReference type="ARBA" id="ARBA00007465"/>
    </source>
</evidence>
<gene>
    <name evidence="13" type="ORF">N0F65_003377</name>
</gene>
<dbReference type="InterPro" id="IPR022801">
    <property type="entry name" value="Ribosomal_uS4"/>
</dbReference>
<accession>A0AAV2ZB59</accession>
<evidence type="ECO:0000256" key="6">
    <source>
        <dbReference type="ARBA" id="ARBA00023274"/>
    </source>
</evidence>
<dbReference type="FunFam" id="3.10.290.10:FF:000006">
    <property type="entry name" value="U3 small nucleolar ribonucleoprotein IMP3"/>
    <property type="match status" value="1"/>
</dbReference>
<feature type="region of interest" description="Disordered" evidence="10">
    <location>
        <begin position="285"/>
        <end position="305"/>
    </location>
</feature>
<evidence type="ECO:0000313" key="14">
    <source>
        <dbReference type="Proteomes" id="UP001146120"/>
    </source>
</evidence>
<evidence type="ECO:0000256" key="7">
    <source>
        <dbReference type="ARBA" id="ARBA00069727"/>
    </source>
</evidence>
<dbReference type="InterPro" id="IPR036986">
    <property type="entry name" value="S4_RNA-bd_sf"/>
</dbReference>
<comment type="subcellular location">
    <subcellularLocation>
        <location evidence="1">Nucleus</location>
        <location evidence="1">Nucleolus</location>
    </subcellularLocation>
</comment>
<dbReference type="Pfam" id="PF01479">
    <property type="entry name" value="S4"/>
    <property type="match status" value="1"/>
</dbReference>
<dbReference type="SUPFAM" id="SSF55174">
    <property type="entry name" value="Alpha-L RNA-binding motif"/>
    <property type="match status" value="1"/>
</dbReference>
<evidence type="ECO:0000259" key="12">
    <source>
        <dbReference type="SMART" id="SM01390"/>
    </source>
</evidence>